<evidence type="ECO:0000313" key="2">
    <source>
        <dbReference type="Proteomes" id="UP000319432"/>
    </source>
</evidence>
<keyword evidence="2" id="KW-1185">Reference proteome</keyword>
<dbReference type="AlphaFoldDB" id="A0A518V649"/>
<reference evidence="1 2" key="1">
    <citation type="submission" date="2018-11" db="EMBL/GenBank/DDBJ databases">
        <title>Phylogenetic determinants of toxin gene distribution in genomes of Brevibacillus laterosporus.</title>
        <authorList>
            <person name="Glare T.R."/>
            <person name="Durrant A."/>
            <person name="Berry C."/>
            <person name="Palma L."/>
            <person name="Ormskirk M."/>
            <person name="Cox M.O."/>
        </authorList>
    </citation>
    <scope>NUCLEOTIDE SEQUENCE [LARGE SCALE GENOMIC DNA]</scope>
    <source>
        <strain evidence="1 2">1821L</strain>
    </source>
</reference>
<protein>
    <submittedName>
        <fullName evidence="1">Uncharacterized protein</fullName>
    </submittedName>
</protein>
<dbReference type="Proteomes" id="UP000319432">
    <property type="component" value="Chromosome"/>
</dbReference>
<gene>
    <name evidence="1" type="ORF">EEL30_09095</name>
</gene>
<evidence type="ECO:0000313" key="1">
    <source>
        <dbReference type="EMBL" id="QDX92466.1"/>
    </source>
</evidence>
<dbReference type="EMBL" id="CP033464">
    <property type="protein sequence ID" value="QDX92466.1"/>
    <property type="molecule type" value="Genomic_DNA"/>
</dbReference>
<name>A0A518V649_BRELA</name>
<dbReference type="OrthoDB" id="9931091at2"/>
<sequence>MGGAELKSVSLSDKEMELIISALDYQNYEFATYEDDSGHYDLKLKLEQSLNQTNSEEVNGD</sequence>
<proteinExistence type="predicted"/>
<organism evidence="1 2">
    <name type="scientific">Brevibacillus laterosporus</name>
    <name type="common">Bacillus laterosporus</name>
    <dbReference type="NCBI Taxonomy" id="1465"/>
    <lineage>
        <taxon>Bacteria</taxon>
        <taxon>Bacillati</taxon>
        <taxon>Bacillota</taxon>
        <taxon>Bacilli</taxon>
        <taxon>Bacillales</taxon>
        <taxon>Paenibacillaceae</taxon>
        <taxon>Brevibacillus</taxon>
    </lineage>
</organism>
<accession>A0A518V649</accession>